<dbReference type="KEGG" id="bfz:BAU07_05440"/>
<dbReference type="InterPro" id="IPR050194">
    <property type="entry name" value="Glycosyltransferase_grp1"/>
</dbReference>
<dbReference type="PANTHER" id="PTHR45947">
    <property type="entry name" value="SULFOQUINOVOSYL TRANSFERASE SQD2"/>
    <property type="match status" value="1"/>
</dbReference>
<name>A0A193G9H4_9BORD</name>
<protein>
    <submittedName>
        <fullName evidence="3">Glycosyl transferase family 1</fullName>
    </submittedName>
</protein>
<dbReference type="SUPFAM" id="SSF53756">
    <property type="entry name" value="UDP-Glycosyltransferase/glycogen phosphorylase"/>
    <property type="match status" value="1"/>
</dbReference>
<dbReference type="EMBL" id="CP016172">
    <property type="protein sequence ID" value="ANN76637.1"/>
    <property type="molecule type" value="Genomic_DNA"/>
</dbReference>
<dbReference type="InterPro" id="IPR001296">
    <property type="entry name" value="Glyco_trans_1"/>
</dbReference>
<dbReference type="STRING" id="463014.BAU07_05440"/>
<organism evidence="3 4">
    <name type="scientific">Bordetella flabilis</name>
    <dbReference type="NCBI Taxonomy" id="463014"/>
    <lineage>
        <taxon>Bacteria</taxon>
        <taxon>Pseudomonadati</taxon>
        <taxon>Pseudomonadota</taxon>
        <taxon>Betaproteobacteria</taxon>
        <taxon>Burkholderiales</taxon>
        <taxon>Alcaligenaceae</taxon>
        <taxon>Bordetella</taxon>
    </lineage>
</organism>
<keyword evidence="4" id="KW-1185">Reference proteome</keyword>
<dbReference type="Gene3D" id="3.40.50.2000">
    <property type="entry name" value="Glycogen Phosphorylase B"/>
    <property type="match status" value="2"/>
</dbReference>
<feature type="domain" description="Glycosyltransferase subfamily 4-like N-terminal" evidence="2">
    <location>
        <begin position="23"/>
        <end position="199"/>
    </location>
</feature>
<dbReference type="RefSeq" id="WP_066654804.1">
    <property type="nucleotide sequence ID" value="NZ_CBCSCL010000016.1"/>
</dbReference>
<gene>
    <name evidence="3" type="ORF">BAU07_05440</name>
</gene>
<reference evidence="3 4" key="1">
    <citation type="submission" date="2016-06" db="EMBL/GenBank/DDBJ databases">
        <title>Complete genome sequences of Bordetella bronchialis and Bordetella flabilis.</title>
        <authorList>
            <person name="LiPuma J.J."/>
            <person name="Spilker T."/>
        </authorList>
    </citation>
    <scope>NUCLEOTIDE SEQUENCE [LARGE SCALE GENOMIC DNA]</scope>
    <source>
        <strain evidence="3 4">AU10664</strain>
    </source>
</reference>
<evidence type="ECO:0000313" key="4">
    <source>
        <dbReference type="Proteomes" id="UP000091926"/>
    </source>
</evidence>
<dbReference type="OrthoDB" id="433681at2"/>
<evidence type="ECO:0000259" key="2">
    <source>
        <dbReference type="Pfam" id="PF13439"/>
    </source>
</evidence>
<sequence>MRRIAIVSEHASPLALAGSVDSGGQNIYVAQVARQFARMGHQVDVFTRADSPFLPTEMNWQDNVRVIHVPAGPARQIPKEELLPYMGAFGDFLERYFSSQSRPYDIVHANFFMSALAALPAARACGIPFAVTFHALGRVRRKFQKEADLFPECRFDIEDDIIAQADRIIAECPQDRDDMKELYNADPSRISIVPCGYDPVEMRPMDRARARAELGWNDDTFTVLQLGRMVPRKGVDNVIRALSRMRTMHGIDARLCVVGGNSREPSEKATPELARLRAIAREEGVFDHVEFTGRRDRLQLRAYYCASDVFVTTPWYEPFGITPVEAMACARPVIGADTGGIRYSVRHGETGWLVPPKDPDALAERLALLAQDNLLRRRMGEAGMRRAREHFTWERVAGELLNVFDEIMAPANVPATANRASATAARAIA</sequence>
<proteinExistence type="predicted"/>
<dbReference type="Pfam" id="PF00534">
    <property type="entry name" value="Glycos_transf_1"/>
    <property type="match status" value="1"/>
</dbReference>
<dbReference type="PANTHER" id="PTHR45947:SF3">
    <property type="entry name" value="SULFOQUINOVOSYL TRANSFERASE SQD2"/>
    <property type="match status" value="1"/>
</dbReference>
<evidence type="ECO:0000259" key="1">
    <source>
        <dbReference type="Pfam" id="PF00534"/>
    </source>
</evidence>
<evidence type="ECO:0000313" key="3">
    <source>
        <dbReference type="EMBL" id="ANN76637.1"/>
    </source>
</evidence>
<keyword evidence="3" id="KW-0808">Transferase</keyword>
<dbReference type="Proteomes" id="UP000091926">
    <property type="component" value="Chromosome"/>
</dbReference>
<dbReference type="GO" id="GO:0016758">
    <property type="term" value="F:hexosyltransferase activity"/>
    <property type="evidence" value="ECO:0007669"/>
    <property type="project" value="TreeGrafter"/>
</dbReference>
<accession>A0A193G9H4</accession>
<dbReference type="InterPro" id="IPR028098">
    <property type="entry name" value="Glyco_trans_4-like_N"/>
</dbReference>
<dbReference type="AlphaFoldDB" id="A0A193G9H4"/>
<feature type="domain" description="Glycosyl transferase family 1" evidence="1">
    <location>
        <begin position="207"/>
        <end position="384"/>
    </location>
</feature>
<dbReference type="Pfam" id="PF13439">
    <property type="entry name" value="Glyco_transf_4"/>
    <property type="match status" value="1"/>
</dbReference>